<dbReference type="InterPro" id="IPR008920">
    <property type="entry name" value="TF_FadR/GntR_C"/>
</dbReference>
<dbReference type="InterPro" id="IPR011711">
    <property type="entry name" value="GntR_C"/>
</dbReference>
<dbReference type="Gene3D" id="1.10.10.10">
    <property type="entry name" value="Winged helix-like DNA-binding domain superfamily/Winged helix DNA-binding domain"/>
    <property type="match status" value="1"/>
</dbReference>
<dbReference type="SMART" id="SM00345">
    <property type="entry name" value="HTH_GNTR"/>
    <property type="match status" value="1"/>
</dbReference>
<dbReference type="Proteomes" id="UP001165685">
    <property type="component" value="Unassembled WGS sequence"/>
</dbReference>
<dbReference type="SUPFAM" id="SSF46785">
    <property type="entry name" value="Winged helix' DNA-binding domain"/>
    <property type="match status" value="1"/>
</dbReference>
<gene>
    <name evidence="5" type="ORF">O4U47_11570</name>
</gene>
<dbReference type="RefSeq" id="WP_270677797.1">
    <property type="nucleotide sequence ID" value="NZ_JAQFWP010000017.1"/>
</dbReference>
<keyword evidence="1" id="KW-0805">Transcription regulation</keyword>
<comment type="caution">
    <text evidence="5">The sequence shown here is derived from an EMBL/GenBank/DDBJ whole genome shotgun (WGS) entry which is preliminary data.</text>
</comment>
<dbReference type="PANTHER" id="PTHR43537">
    <property type="entry name" value="TRANSCRIPTIONAL REGULATOR, GNTR FAMILY"/>
    <property type="match status" value="1"/>
</dbReference>
<evidence type="ECO:0000313" key="6">
    <source>
        <dbReference type="Proteomes" id="UP001165685"/>
    </source>
</evidence>
<evidence type="ECO:0000256" key="3">
    <source>
        <dbReference type="ARBA" id="ARBA00023163"/>
    </source>
</evidence>
<keyword evidence="2" id="KW-0238">DNA-binding</keyword>
<dbReference type="InterPro" id="IPR000524">
    <property type="entry name" value="Tscrpt_reg_HTH_GntR"/>
</dbReference>
<dbReference type="Gene3D" id="1.20.120.530">
    <property type="entry name" value="GntR ligand-binding domain-like"/>
    <property type="match status" value="1"/>
</dbReference>
<name>A0ABT4TKD3_9ACTN</name>
<accession>A0ABT4TKD3</accession>
<keyword evidence="3" id="KW-0804">Transcription</keyword>
<organism evidence="5 6">
    <name type="scientific">Nocardiopsis suaedae</name>
    <dbReference type="NCBI Taxonomy" id="3018444"/>
    <lineage>
        <taxon>Bacteria</taxon>
        <taxon>Bacillati</taxon>
        <taxon>Actinomycetota</taxon>
        <taxon>Actinomycetes</taxon>
        <taxon>Streptosporangiales</taxon>
        <taxon>Nocardiopsidaceae</taxon>
        <taxon>Nocardiopsis</taxon>
    </lineage>
</organism>
<dbReference type="SUPFAM" id="SSF48008">
    <property type="entry name" value="GntR ligand-binding domain-like"/>
    <property type="match status" value="1"/>
</dbReference>
<evidence type="ECO:0000259" key="4">
    <source>
        <dbReference type="PROSITE" id="PS50949"/>
    </source>
</evidence>
<evidence type="ECO:0000256" key="2">
    <source>
        <dbReference type="ARBA" id="ARBA00023125"/>
    </source>
</evidence>
<evidence type="ECO:0000313" key="5">
    <source>
        <dbReference type="EMBL" id="MDA2805151.1"/>
    </source>
</evidence>
<feature type="domain" description="HTH gntR-type" evidence="4">
    <location>
        <begin position="12"/>
        <end position="79"/>
    </location>
</feature>
<keyword evidence="6" id="KW-1185">Reference proteome</keyword>
<dbReference type="EMBL" id="JAQFWP010000017">
    <property type="protein sequence ID" value="MDA2805151.1"/>
    <property type="molecule type" value="Genomic_DNA"/>
</dbReference>
<dbReference type="PROSITE" id="PS50949">
    <property type="entry name" value="HTH_GNTR"/>
    <property type="match status" value="1"/>
</dbReference>
<reference evidence="5" key="1">
    <citation type="submission" date="2023-01" db="EMBL/GenBank/DDBJ databases">
        <title>Draft genome sequence of Nocardiopsis sp. LSu2-4 isolated from halophytes.</title>
        <authorList>
            <person name="Duangmal K."/>
            <person name="Chantavorakit T."/>
        </authorList>
    </citation>
    <scope>NUCLEOTIDE SEQUENCE</scope>
    <source>
        <strain evidence="5">LSu2-4</strain>
    </source>
</reference>
<proteinExistence type="predicted"/>
<dbReference type="SMART" id="SM00895">
    <property type="entry name" value="FCD"/>
    <property type="match status" value="1"/>
</dbReference>
<dbReference type="InterPro" id="IPR036390">
    <property type="entry name" value="WH_DNA-bd_sf"/>
</dbReference>
<protein>
    <submittedName>
        <fullName evidence="5">GntR family transcriptional regulator</fullName>
    </submittedName>
</protein>
<sequence length="225" mass="25280">MPDTAAAGGRAPSKSETVYRQVRERILTGRYSAGHRLVLDQLAREFTVSPVPVREAVRRLEAEGLVTFTRNVGAEVTGIDTADYTDTMQVLAYLEGAATALAAPHLDGARLDEAAALNEEMRALHRTDFNPVRFTELNERFHQLLCAPCPNRHLLDLLDREWQRMSLIRRSSFSFVPARPAVSVEEHEHLLDLLRRGAPEEEVERATRTHTLRTLEAYLDAGRPS</sequence>
<dbReference type="PANTHER" id="PTHR43537:SF24">
    <property type="entry name" value="GLUCONATE OPERON TRANSCRIPTIONAL REPRESSOR"/>
    <property type="match status" value="1"/>
</dbReference>
<dbReference type="Pfam" id="PF07729">
    <property type="entry name" value="FCD"/>
    <property type="match status" value="1"/>
</dbReference>
<dbReference type="InterPro" id="IPR036388">
    <property type="entry name" value="WH-like_DNA-bd_sf"/>
</dbReference>
<dbReference type="Pfam" id="PF00392">
    <property type="entry name" value="GntR"/>
    <property type="match status" value="1"/>
</dbReference>
<dbReference type="CDD" id="cd07377">
    <property type="entry name" value="WHTH_GntR"/>
    <property type="match status" value="1"/>
</dbReference>
<evidence type="ECO:0000256" key="1">
    <source>
        <dbReference type="ARBA" id="ARBA00023015"/>
    </source>
</evidence>